<name>A0ABW3XSZ2_9ACTN</name>
<dbReference type="RefSeq" id="WP_381330650.1">
    <property type="nucleotide sequence ID" value="NZ_JBHTMM010000104.1"/>
</dbReference>
<protein>
    <submittedName>
        <fullName evidence="1">Uncharacterized protein</fullName>
    </submittedName>
</protein>
<keyword evidence="2" id="KW-1185">Reference proteome</keyword>
<sequence>MCDRAGHLIRRHESSCAGMIDEAAPAGASALPEVDDVLTDALTA</sequence>
<dbReference type="EMBL" id="JBHTMM010000104">
    <property type="protein sequence ID" value="MFD1312121.1"/>
    <property type="molecule type" value="Genomic_DNA"/>
</dbReference>
<proteinExistence type="predicted"/>
<reference evidence="2" key="1">
    <citation type="journal article" date="2019" name="Int. J. Syst. Evol. Microbiol.">
        <title>The Global Catalogue of Microorganisms (GCM) 10K type strain sequencing project: providing services to taxonomists for standard genome sequencing and annotation.</title>
        <authorList>
            <consortium name="The Broad Institute Genomics Platform"/>
            <consortium name="The Broad Institute Genome Sequencing Center for Infectious Disease"/>
            <person name="Wu L."/>
            <person name="Ma J."/>
        </authorList>
    </citation>
    <scope>NUCLEOTIDE SEQUENCE [LARGE SCALE GENOMIC DNA]</scope>
    <source>
        <strain evidence="2">CGMCC 4.7020</strain>
    </source>
</reference>
<dbReference type="Proteomes" id="UP001597058">
    <property type="component" value="Unassembled WGS sequence"/>
</dbReference>
<evidence type="ECO:0000313" key="2">
    <source>
        <dbReference type="Proteomes" id="UP001597058"/>
    </source>
</evidence>
<evidence type="ECO:0000313" key="1">
    <source>
        <dbReference type="EMBL" id="MFD1312121.1"/>
    </source>
</evidence>
<organism evidence="1 2">
    <name type="scientific">Streptomyces kaempferi</name>
    <dbReference type="NCBI Taxonomy" id="333725"/>
    <lineage>
        <taxon>Bacteria</taxon>
        <taxon>Bacillati</taxon>
        <taxon>Actinomycetota</taxon>
        <taxon>Actinomycetes</taxon>
        <taxon>Kitasatosporales</taxon>
        <taxon>Streptomycetaceae</taxon>
        <taxon>Streptomyces</taxon>
    </lineage>
</organism>
<gene>
    <name evidence="1" type="ORF">ACFQ5X_40795</name>
</gene>
<accession>A0ABW3XSZ2</accession>
<comment type="caution">
    <text evidence="1">The sequence shown here is derived from an EMBL/GenBank/DDBJ whole genome shotgun (WGS) entry which is preliminary data.</text>
</comment>